<evidence type="ECO:0000256" key="9">
    <source>
        <dbReference type="ARBA" id="ARBA00023136"/>
    </source>
</evidence>
<dbReference type="FunFam" id="3.30.1360.200:FF:000002">
    <property type="entry name" value="Preprotein translocase subunit SecD"/>
    <property type="match status" value="1"/>
</dbReference>
<gene>
    <name evidence="10" type="primary">secD</name>
    <name evidence="14" type="ORF">SAMN05216258_109124</name>
</gene>
<dbReference type="InterPro" id="IPR055344">
    <property type="entry name" value="SecD_SecF_C_bact"/>
</dbReference>
<dbReference type="STRING" id="1114924.SAMN05216258_109124"/>
<dbReference type="Proteomes" id="UP000199377">
    <property type="component" value="Unassembled WGS sequence"/>
</dbReference>
<evidence type="ECO:0000256" key="3">
    <source>
        <dbReference type="ARBA" id="ARBA00022475"/>
    </source>
</evidence>
<feature type="domain" description="Protein export membrane protein SecD/SecF C-terminal" evidence="11">
    <location>
        <begin position="373"/>
        <end position="544"/>
    </location>
</feature>
<feature type="transmembrane region" description="Helical" evidence="10">
    <location>
        <begin position="418"/>
        <end position="440"/>
    </location>
</feature>
<evidence type="ECO:0000256" key="2">
    <source>
        <dbReference type="ARBA" id="ARBA00022448"/>
    </source>
</evidence>
<keyword evidence="6 10" id="KW-0653">Protein transport</keyword>
<evidence type="ECO:0000256" key="6">
    <source>
        <dbReference type="ARBA" id="ARBA00022927"/>
    </source>
</evidence>
<feature type="transmembrane region" description="Helical" evidence="10">
    <location>
        <begin position="486"/>
        <end position="510"/>
    </location>
</feature>
<keyword evidence="5 10" id="KW-0812">Transmembrane</keyword>
<keyword evidence="3 10" id="KW-1003">Cell membrane</keyword>
<dbReference type="OrthoDB" id="9805019at2"/>
<dbReference type="AlphaFoldDB" id="A0A1I3KXI7"/>
<keyword evidence="8 10" id="KW-0811">Translocation</keyword>
<dbReference type="Gene3D" id="1.20.1640.10">
    <property type="entry name" value="Multidrug efflux transporter AcrB transmembrane domain"/>
    <property type="match status" value="1"/>
</dbReference>
<keyword evidence="7 10" id="KW-1133">Transmembrane helix</keyword>
<dbReference type="PANTHER" id="PTHR30081">
    <property type="entry name" value="PROTEIN-EXPORT MEMBRANE PROTEIN SEC"/>
    <property type="match status" value="1"/>
</dbReference>
<dbReference type="PANTHER" id="PTHR30081:SF1">
    <property type="entry name" value="PROTEIN TRANSLOCASE SUBUNIT SECD"/>
    <property type="match status" value="1"/>
</dbReference>
<dbReference type="NCBIfam" id="TIGR01129">
    <property type="entry name" value="secD"/>
    <property type="match status" value="1"/>
</dbReference>
<evidence type="ECO:0000256" key="4">
    <source>
        <dbReference type="ARBA" id="ARBA00022519"/>
    </source>
</evidence>
<dbReference type="NCBIfam" id="TIGR00916">
    <property type="entry name" value="2A0604s01"/>
    <property type="match status" value="1"/>
</dbReference>
<feature type="transmembrane region" description="Helical" evidence="10">
    <location>
        <begin position="391"/>
        <end position="411"/>
    </location>
</feature>
<dbReference type="SUPFAM" id="SSF82866">
    <property type="entry name" value="Multidrug efflux transporter AcrB transmembrane domain"/>
    <property type="match status" value="1"/>
</dbReference>
<evidence type="ECO:0000259" key="12">
    <source>
        <dbReference type="Pfam" id="PF21760"/>
    </source>
</evidence>
<dbReference type="InterPro" id="IPR001036">
    <property type="entry name" value="Acrflvin-R"/>
</dbReference>
<dbReference type="Pfam" id="PF21760">
    <property type="entry name" value="SecD_1st"/>
    <property type="match status" value="1"/>
</dbReference>
<dbReference type="InterPro" id="IPR048634">
    <property type="entry name" value="SecD_SecF_C"/>
</dbReference>
<evidence type="ECO:0000259" key="13">
    <source>
        <dbReference type="Pfam" id="PF22599"/>
    </source>
</evidence>
<feature type="domain" description="SecDF P1 head subdomain" evidence="13">
    <location>
        <begin position="265"/>
        <end position="372"/>
    </location>
</feature>
<evidence type="ECO:0000256" key="5">
    <source>
        <dbReference type="ARBA" id="ARBA00022692"/>
    </source>
</evidence>
<feature type="transmembrane region" description="Helical" evidence="10">
    <location>
        <begin position="522"/>
        <end position="545"/>
    </location>
</feature>
<dbReference type="RefSeq" id="WP_092862531.1">
    <property type="nucleotide sequence ID" value="NZ_FOQH01000009.1"/>
</dbReference>
<sequence>MLQFPTWKMATVILVCLAGVVFSAPNLFYPTVEQANDARAAIEAGRDGPELQAQAEAWPEWAPSDLVNLGLDLRGGAHLLVEVHVADVYAERMNALWPEARGALRDLRDEVGAFRRVGDRPDALEIRLDDAAGADAAAEVLRGLAQPVNAGLLGGGGPDLTVSVDGATVTAELTDQAKAAIDDRTMAQSLEIVRRRIDETGTREPTIQRQGDDRILVQVPGVGSAEEVMAIIGTTARLTFHMVEGTTQDADASPPPGQIKLPDAEQPGVFYLLEEAALITGDRLTDAQPGFDSRSGQPVVNFRFDAAGARRFGEVTAANVGRPFAVVLDGAVITAPTIREAITGGSGQISGSFTVETASQLAILLRAGALPAEITVLEQRTVGPDLGADSIAAGEIAVVVAFAAVLIFMFVSYGLFGFFANIALLLNVAMLMALLSLIGATLTLPGIAGIVLTIGMAVDANVLIFERIREELKTARGPARAIEAGYARAFTSIVDANVTTLIAASILFFMGSGPVKGFAVTLALGIVTSVFSATLVTRLMVAAWFDRARPKTLKV</sequence>
<dbReference type="PRINTS" id="PR00702">
    <property type="entry name" value="ACRIFLAVINRP"/>
</dbReference>
<dbReference type="HAMAP" id="MF_01463_B">
    <property type="entry name" value="SecD_B"/>
    <property type="match status" value="1"/>
</dbReference>
<dbReference type="InterPro" id="IPR022813">
    <property type="entry name" value="SecD/SecF_arch_bac"/>
</dbReference>
<feature type="domain" description="Protein translocase subunit SecDF P1" evidence="12">
    <location>
        <begin position="186"/>
        <end position="244"/>
    </location>
</feature>
<dbReference type="GO" id="GO:0043952">
    <property type="term" value="P:protein transport by the Sec complex"/>
    <property type="evidence" value="ECO:0007669"/>
    <property type="project" value="UniProtKB-UniRule"/>
</dbReference>
<evidence type="ECO:0000256" key="8">
    <source>
        <dbReference type="ARBA" id="ARBA00023010"/>
    </source>
</evidence>
<evidence type="ECO:0000259" key="11">
    <source>
        <dbReference type="Pfam" id="PF02355"/>
    </source>
</evidence>
<reference evidence="14 15" key="1">
    <citation type="submission" date="2016-10" db="EMBL/GenBank/DDBJ databases">
        <authorList>
            <person name="de Groot N.N."/>
        </authorList>
    </citation>
    <scope>NUCLEOTIDE SEQUENCE [LARGE SCALE GENOMIC DNA]</scope>
    <source>
        <strain evidence="14 15">CGMCC 1.11030</strain>
    </source>
</reference>
<dbReference type="Gene3D" id="3.30.70.3400">
    <property type="match status" value="1"/>
</dbReference>
<keyword evidence="15" id="KW-1185">Reference proteome</keyword>
<name>A0A1I3KXI7_9RHOB</name>
<keyword evidence="4" id="KW-0997">Cell inner membrane</keyword>
<dbReference type="GO" id="GO:0065002">
    <property type="term" value="P:intracellular protein transmembrane transport"/>
    <property type="evidence" value="ECO:0007669"/>
    <property type="project" value="UniProtKB-UniRule"/>
</dbReference>
<protein>
    <recommendedName>
        <fullName evidence="10">Protein translocase subunit SecD</fullName>
    </recommendedName>
</protein>
<evidence type="ECO:0000313" key="14">
    <source>
        <dbReference type="EMBL" id="SFI77209.1"/>
    </source>
</evidence>
<dbReference type="GO" id="GO:0015450">
    <property type="term" value="F:protein-transporting ATPase activity"/>
    <property type="evidence" value="ECO:0007669"/>
    <property type="project" value="InterPro"/>
</dbReference>
<keyword evidence="2 10" id="KW-0813">Transport</keyword>
<organism evidence="14 15">
    <name type="scientific">Albimonas pacifica</name>
    <dbReference type="NCBI Taxonomy" id="1114924"/>
    <lineage>
        <taxon>Bacteria</taxon>
        <taxon>Pseudomonadati</taxon>
        <taxon>Pseudomonadota</taxon>
        <taxon>Alphaproteobacteria</taxon>
        <taxon>Rhodobacterales</taxon>
        <taxon>Paracoccaceae</taxon>
        <taxon>Albimonas</taxon>
    </lineage>
</organism>
<dbReference type="Pfam" id="PF02355">
    <property type="entry name" value="SecD_SecF_C"/>
    <property type="match status" value="1"/>
</dbReference>
<dbReference type="FunFam" id="1.20.1640.10:FF:000004">
    <property type="entry name" value="Protein translocase subunit SecD"/>
    <property type="match status" value="1"/>
</dbReference>
<evidence type="ECO:0000256" key="10">
    <source>
        <dbReference type="HAMAP-Rule" id="MF_01463"/>
    </source>
</evidence>
<dbReference type="GO" id="GO:0005886">
    <property type="term" value="C:plasma membrane"/>
    <property type="evidence" value="ECO:0007669"/>
    <property type="project" value="UniProtKB-SubCell"/>
</dbReference>
<feature type="transmembrane region" description="Helical" evidence="10">
    <location>
        <begin position="446"/>
        <end position="465"/>
    </location>
</feature>
<dbReference type="InterPro" id="IPR054384">
    <property type="entry name" value="SecDF_P1_head"/>
</dbReference>
<dbReference type="Gene3D" id="3.30.1360.200">
    <property type="match status" value="1"/>
</dbReference>
<comment type="subunit">
    <text evidence="10">Forms a complex with SecF. Part of the essential Sec protein translocation apparatus which comprises SecA, SecYEG and auxiliary proteins SecDF-YajC and YidC.</text>
</comment>
<dbReference type="Pfam" id="PF22599">
    <property type="entry name" value="SecDF_P1_head"/>
    <property type="match status" value="1"/>
</dbReference>
<comment type="function">
    <text evidence="10">Part of the Sec protein translocase complex. Interacts with the SecYEG preprotein conducting channel. SecDF uses the proton motive force (PMF) to complete protein translocation after the ATP-dependent function of SecA.</text>
</comment>
<accession>A0A1I3KXI7</accession>
<evidence type="ECO:0000256" key="1">
    <source>
        <dbReference type="ARBA" id="ARBA00004651"/>
    </source>
</evidence>
<comment type="caution">
    <text evidence="10">Lacks conserved residue(s) required for the propagation of feature annotation.</text>
</comment>
<dbReference type="EMBL" id="FOQH01000009">
    <property type="protein sequence ID" value="SFI77209.1"/>
    <property type="molecule type" value="Genomic_DNA"/>
</dbReference>
<evidence type="ECO:0000313" key="15">
    <source>
        <dbReference type="Proteomes" id="UP000199377"/>
    </source>
</evidence>
<dbReference type="InterPro" id="IPR048631">
    <property type="entry name" value="SecD_1st"/>
</dbReference>
<keyword evidence="9 10" id="KW-0472">Membrane</keyword>
<dbReference type="InterPro" id="IPR005791">
    <property type="entry name" value="SecD"/>
</dbReference>
<comment type="similarity">
    <text evidence="10">Belongs to the SecD/SecF family. SecD subfamily.</text>
</comment>
<dbReference type="GO" id="GO:0006605">
    <property type="term" value="P:protein targeting"/>
    <property type="evidence" value="ECO:0007669"/>
    <property type="project" value="UniProtKB-UniRule"/>
</dbReference>
<proteinExistence type="inferred from homology"/>
<evidence type="ECO:0000256" key="7">
    <source>
        <dbReference type="ARBA" id="ARBA00022989"/>
    </source>
</evidence>
<comment type="subcellular location">
    <subcellularLocation>
        <location evidence="1 10">Cell membrane</location>
        <topology evidence="1 10">Multi-pass membrane protein</topology>
    </subcellularLocation>
</comment>